<organism evidence="2 3">
    <name type="scientific">Catenaria anguillulae PL171</name>
    <dbReference type="NCBI Taxonomy" id="765915"/>
    <lineage>
        <taxon>Eukaryota</taxon>
        <taxon>Fungi</taxon>
        <taxon>Fungi incertae sedis</taxon>
        <taxon>Blastocladiomycota</taxon>
        <taxon>Blastocladiomycetes</taxon>
        <taxon>Blastocladiales</taxon>
        <taxon>Catenariaceae</taxon>
        <taxon>Catenaria</taxon>
    </lineage>
</organism>
<dbReference type="Proteomes" id="UP000193411">
    <property type="component" value="Unassembled WGS sequence"/>
</dbReference>
<feature type="transmembrane region" description="Helical" evidence="1">
    <location>
        <begin position="41"/>
        <end position="61"/>
    </location>
</feature>
<name>A0A1Y2HLP7_9FUNG</name>
<keyword evidence="1" id="KW-0472">Membrane</keyword>
<dbReference type="EMBL" id="MCFL01000022">
    <property type="protein sequence ID" value="ORZ35537.1"/>
    <property type="molecule type" value="Genomic_DNA"/>
</dbReference>
<keyword evidence="1" id="KW-1133">Transmembrane helix</keyword>
<feature type="transmembrane region" description="Helical" evidence="1">
    <location>
        <begin position="6"/>
        <end position="29"/>
    </location>
</feature>
<evidence type="ECO:0000313" key="3">
    <source>
        <dbReference type="Proteomes" id="UP000193411"/>
    </source>
</evidence>
<keyword evidence="3" id="KW-1185">Reference proteome</keyword>
<proteinExistence type="predicted"/>
<keyword evidence="1" id="KW-0812">Transmembrane</keyword>
<protein>
    <submittedName>
        <fullName evidence="2">Uncharacterized protein</fullName>
    </submittedName>
</protein>
<gene>
    <name evidence="2" type="ORF">BCR44DRAFT_1434435</name>
</gene>
<evidence type="ECO:0000256" key="1">
    <source>
        <dbReference type="SAM" id="Phobius"/>
    </source>
</evidence>
<comment type="caution">
    <text evidence="2">The sequence shown here is derived from an EMBL/GenBank/DDBJ whole genome shotgun (WGS) entry which is preliminary data.</text>
</comment>
<evidence type="ECO:0000313" key="2">
    <source>
        <dbReference type="EMBL" id="ORZ35537.1"/>
    </source>
</evidence>
<reference evidence="2 3" key="1">
    <citation type="submission" date="2016-07" db="EMBL/GenBank/DDBJ databases">
        <title>Pervasive Adenine N6-methylation of Active Genes in Fungi.</title>
        <authorList>
            <consortium name="DOE Joint Genome Institute"/>
            <person name="Mondo S.J."/>
            <person name="Dannebaum R.O."/>
            <person name="Kuo R.C."/>
            <person name="Labutti K."/>
            <person name="Haridas S."/>
            <person name="Kuo A."/>
            <person name="Salamov A."/>
            <person name="Ahrendt S.R."/>
            <person name="Lipzen A."/>
            <person name="Sullivan W."/>
            <person name="Andreopoulos W.B."/>
            <person name="Clum A."/>
            <person name="Lindquist E."/>
            <person name="Daum C."/>
            <person name="Ramamoorthy G.K."/>
            <person name="Gryganskyi A."/>
            <person name="Culley D."/>
            <person name="Magnuson J.K."/>
            <person name="James T.Y."/>
            <person name="O'Malley M.A."/>
            <person name="Stajich J.E."/>
            <person name="Spatafora J.W."/>
            <person name="Visel A."/>
            <person name="Grigoriev I.V."/>
        </authorList>
    </citation>
    <scope>NUCLEOTIDE SEQUENCE [LARGE SCALE GENOMIC DNA]</scope>
    <source>
        <strain evidence="2 3">PL171</strain>
    </source>
</reference>
<feature type="transmembrane region" description="Helical" evidence="1">
    <location>
        <begin position="67"/>
        <end position="87"/>
    </location>
</feature>
<accession>A0A1Y2HLP7</accession>
<dbReference type="AlphaFoldDB" id="A0A1Y2HLP7"/>
<sequence>MFLYYAFNYAFTTWNMWLYCALLYFSFALRTLSRPGNTSSCTHLGLVNFGLTILAISPLSLLRLPGFALGSFWTHIVAVWYACVVLITMTHGRLVQMSADPATSDALATVMGMRRVFVTFEDGYFGLHCTSRVHGTTGHVWVLNAISVGRSPLLDQVVQVYAEEQVWEWIRMFPRRVRWDEKGKVGERGGHGGGDDAHSFYGQVRL</sequence>